<reference evidence="1 2" key="1">
    <citation type="submission" date="2022-06" db="EMBL/GenBank/DDBJ databases">
        <title>A taxonomic note on the genus Prevotella: Description of four novel genera and emended description of the genera Hallella and Xylanibacter.</title>
        <authorList>
            <person name="Hitch T.C.A."/>
        </authorList>
    </citation>
    <scope>NUCLEOTIDE SEQUENCE [LARGE SCALE GENOMIC DNA]</scope>
    <source>
        <strain evidence="1 2">DSM 100619</strain>
    </source>
</reference>
<dbReference type="SUPFAM" id="SSF49464">
    <property type="entry name" value="Carboxypeptidase regulatory domain-like"/>
    <property type="match status" value="1"/>
</dbReference>
<gene>
    <name evidence="1" type="ORF">NG821_01690</name>
</gene>
<dbReference type="Pfam" id="PF13715">
    <property type="entry name" value="CarbopepD_reg_2"/>
    <property type="match status" value="1"/>
</dbReference>
<proteinExistence type="predicted"/>
<evidence type="ECO:0000313" key="1">
    <source>
        <dbReference type="EMBL" id="MCO6024569.1"/>
    </source>
</evidence>
<dbReference type="SUPFAM" id="SSF49452">
    <property type="entry name" value="Starch-binding domain-like"/>
    <property type="match status" value="1"/>
</dbReference>
<keyword evidence="2" id="KW-1185">Reference proteome</keyword>
<dbReference type="Proteomes" id="UP001204015">
    <property type="component" value="Unassembled WGS sequence"/>
</dbReference>
<accession>A0ABT1BU12</accession>
<evidence type="ECO:0000313" key="2">
    <source>
        <dbReference type="Proteomes" id="UP001204015"/>
    </source>
</evidence>
<dbReference type="InterPro" id="IPR008969">
    <property type="entry name" value="CarboxyPept-like_regulatory"/>
</dbReference>
<organism evidence="1 2">
    <name type="scientific">Segatella cerevisiae</name>
    <dbReference type="NCBI Taxonomy" id="2053716"/>
    <lineage>
        <taxon>Bacteria</taxon>
        <taxon>Pseudomonadati</taxon>
        <taxon>Bacteroidota</taxon>
        <taxon>Bacteroidia</taxon>
        <taxon>Bacteroidales</taxon>
        <taxon>Prevotellaceae</taxon>
        <taxon>Segatella</taxon>
    </lineage>
</organism>
<dbReference type="InterPro" id="IPR013784">
    <property type="entry name" value="Carb-bd-like_fold"/>
</dbReference>
<dbReference type="RefSeq" id="WP_252759930.1">
    <property type="nucleotide sequence ID" value="NZ_JAMXLY010000003.1"/>
</dbReference>
<name>A0ABT1BU12_9BACT</name>
<dbReference type="Pfam" id="PF13620">
    <property type="entry name" value="CarboxypepD_reg"/>
    <property type="match status" value="1"/>
</dbReference>
<dbReference type="PROSITE" id="PS51257">
    <property type="entry name" value="PROKAR_LIPOPROTEIN"/>
    <property type="match status" value="1"/>
</dbReference>
<protein>
    <submittedName>
        <fullName evidence="1">Carboxypeptidase regulatory-like domain-containing protein</fullName>
    </submittedName>
</protein>
<comment type="caution">
    <text evidence="1">The sequence shown here is derived from an EMBL/GenBank/DDBJ whole genome shotgun (WGS) entry which is preliminary data.</text>
</comment>
<dbReference type="Gene3D" id="2.60.40.1120">
    <property type="entry name" value="Carboxypeptidase-like, regulatory domain"/>
    <property type="match status" value="2"/>
</dbReference>
<dbReference type="EMBL" id="JAMXLY010000003">
    <property type="protein sequence ID" value="MCO6024569.1"/>
    <property type="molecule type" value="Genomic_DNA"/>
</dbReference>
<sequence length="609" mass="66880">MEMKKIGIQLTILFAMVMCMVGMSSCNDEDDVSSHYGIGTITGIITDDYNAPLAGVAVQVDSTNIKSTTDSKGQYTLTNVDMGKHILHFTKENYQTMGVTVTPASYSNKLAQVDASMAYAAGKISGIVLDAKHDNVPLAGVTVSIGGSQSVTTGADGSFLIGSLPLDIYTITLTKSEYATITRNISIDQFIDGVATVNVTMGGEQILPGKTMDDLMNADHWYYSEYRGGRNGESYPHWDWSTDYMASLNFYGSWEEQNEGTTIQIKNSGDEQKNPANLSVLDSYVYGIKHITSDNDILTIQCRTHSSTADDPTVWGVQVVDLSGNNPEAVKVGDNRTLNLMDGSYSNEVFDLSKYIGKDIVIAIGTYRAKTGDYWKQLVLRRLAFSNQPVSGWGWIPGTAINEDLADWNLTREMVRSTMAQTKWSFTGISPQQGSRDNYQGAYQAWRTVGNIAAEWSLVPLHKDTEPFASEGFVIKTRGSGTPVSTITPESYFFAKFAIQSGHDHFVLKCRNFSGSHATFFKLTAIDENMNVVYLSPTQVSADDWSAAKNGCIQFIHQRGSSSKPSDYATFQFDLSQFDGKNIVLSLGVYKGDDNGDENKLCIYSINLN</sequence>